<evidence type="ECO:0000313" key="1">
    <source>
        <dbReference type="EMBL" id="KAK2659456.1"/>
    </source>
</evidence>
<sequence length="66" mass="7258">MATRGVLPLYPKVNLTSVPQNHTSVAGIDTRISSAFNVILCHFSTEEVQVSFKVSDHDFLEVVPSK</sequence>
<dbReference type="AlphaFoldDB" id="A0AAE0CQB7"/>
<protein>
    <submittedName>
        <fullName evidence="1">Uncharacterized protein</fullName>
    </submittedName>
</protein>
<name>A0AAE0CQB7_9ROSI</name>
<gene>
    <name evidence="1" type="ORF">Ddye_005989</name>
</gene>
<keyword evidence="2" id="KW-1185">Reference proteome</keyword>
<accession>A0AAE0CQB7</accession>
<organism evidence="1 2">
    <name type="scientific">Dipteronia dyeriana</name>
    <dbReference type="NCBI Taxonomy" id="168575"/>
    <lineage>
        <taxon>Eukaryota</taxon>
        <taxon>Viridiplantae</taxon>
        <taxon>Streptophyta</taxon>
        <taxon>Embryophyta</taxon>
        <taxon>Tracheophyta</taxon>
        <taxon>Spermatophyta</taxon>
        <taxon>Magnoliopsida</taxon>
        <taxon>eudicotyledons</taxon>
        <taxon>Gunneridae</taxon>
        <taxon>Pentapetalae</taxon>
        <taxon>rosids</taxon>
        <taxon>malvids</taxon>
        <taxon>Sapindales</taxon>
        <taxon>Sapindaceae</taxon>
        <taxon>Hippocastanoideae</taxon>
        <taxon>Acereae</taxon>
        <taxon>Dipteronia</taxon>
    </lineage>
</organism>
<dbReference type="EMBL" id="JANJYI010000002">
    <property type="protein sequence ID" value="KAK2659456.1"/>
    <property type="molecule type" value="Genomic_DNA"/>
</dbReference>
<evidence type="ECO:0000313" key="2">
    <source>
        <dbReference type="Proteomes" id="UP001280121"/>
    </source>
</evidence>
<proteinExistence type="predicted"/>
<reference evidence="1" key="1">
    <citation type="journal article" date="2023" name="Plant J.">
        <title>Genome sequences and population genomics provide insights into the demographic history, inbreeding, and mutation load of two 'living fossil' tree species of Dipteronia.</title>
        <authorList>
            <person name="Feng Y."/>
            <person name="Comes H.P."/>
            <person name="Chen J."/>
            <person name="Zhu S."/>
            <person name="Lu R."/>
            <person name="Zhang X."/>
            <person name="Li P."/>
            <person name="Qiu J."/>
            <person name="Olsen K.M."/>
            <person name="Qiu Y."/>
        </authorList>
    </citation>
    <scope>NUCLEOTIDE SEQUENCE</scope>
    <source>
        <strain evidence="1">KIB01</strain>
    </source>
</reference>
<comment type="caution">
    <text evidence="1">The sequence shown here is derived from an EMBL/GenBank/DDBJ whole genome shotgun (WGS) entry which is preliminary data.</text>
</comment>
<dbReference type="Proteomes" id="UP001280121">
    <property type="component" value="Unassembled WGS sequence"/>
</dbReference>